<dbReference type="InterPro" id="IPR047187">
    <property type="entry name" value="SF1_C_Upf1"/>
</dbReference>
<dbReference type="InterPro" id="IPR050534">
    <property type="entry name" value="Coronavir_polyprotein_1ab"/>
</dbReference>
<reference evidence="6 7" key="1">
    <citation type="journal article" date="2014" name="Genome Announc.">
        <title>Draft Genome Sequences of Two Vibrionaceae Species, Vibrio ponticus C121 and Photobacterium aphoticum C119, Isolated as Coral Reef Microbiota.</title>
        <authorList>
            <person name="Al-saari N."/>
            <person name="Meirelles P.M."/>
            <person name="Mino S."/>
            <person name="Suda W."/>
            <person name="Oshima K."/>
            <person name="Hattori M."/>
            <person name="Ohkuma M."/>
            <person name="Thompson F.L."/>
            <person name="Gomez-Gil B."/>
            <person name="Sawabe T."/>
            <person name="Sawabe T."/>
        </authorList>
    </citation>
    <scope>NUCLEOTIDE SEQUENCE [LARGE SCALE GENOMIC DNA]</scope>
    <source>
        <strain evidence="6 7">JCM 19237</strain>
    </source>
</reference>
<keyword evidence="2" id="KW-0378">Hydrolase</keyword>
<evidence type="ECO:0000256" key="4">
    <source>
        <dbReference type="ARBA" id="ARBA00022840"/>
    </source>
</evidence>
<dbReference type="PANTHER" id="PTHR43788">
    <property type="entry name" value="DNA2/NAM7 HELICASE FAMILY MEMBER"/>
    <property type="match status" value="1"/>
</dbReference>
<dbReference type="InterPro" id="IPR041679">
    <property type="entry name" value="DNA2/NAM7-like_C"/>
</dbReference>
<dbReference type="Pfam" id="PF13087">
    <property type="entry name" value="AAA_12"/>
    <property type="match status" value="1"/>
</dbReference>
<dbReference type="Proteomes" id="UP000029227">
    <property type="component" value="Unassembled WGS sequence"/>
</dbReference>
<keyword evidence="3" id="KW-0347">Helicase</keyword>
<keyword evidence="4" id="KW-0067">ATP-binding</keyword>
<dbReference type="AlphaFoldDB" id="A0A090QH74"/>
<dbReference type="EMBL" id="BBMN01000001">
    <property type="protein sequence ID" value="GAL02470.1"/>
    <property type="molecule type" value="Genomic_DNA"/>
</dbReference>
<evidence type="ECO:0000259" key="5">
    <source>
        <dbReference type="Pfam" id="PF13087"/>
    </source>
</evidence>
<name>A0A090QH74_9GAMM</name>
<dbReference type="GO" id="GO:0005524">
    <property type="term" value="F:ATP binding"/>
    <property type="evidence" value="ECO:0007669"/>
    <property type="project" value="UniProtKB-KW"/>
</dbReference>
<keyword evidence="1" id="KW-0547">Nucleotide-binding</keyword>
<protein>
    <submittedName>
        <fullName evidence="6">Regulator of nonsense transcripts 1 homolog</fullName>
    </submittedName>
</protein>
<dbReference type="GO" id="GO:0043139">
    <property type="term" value="F:5'-3' DNA helicase activity"/>
    <property type="evidence" value="ECO:0007669"/>
    <property type="project" value="TreeGrafter"/>
</dbReference>
<dbReference type="eggNOG" id="COG1112">
    <property type="taxonomic scope" value="Bacteria"/>
</dbReference>
<sequence>MGDKAYHREDRGVSIYNRTEADIIINLLKDIANKPEFVAELKGVVKKGEAAIGVICMYGEQKRLIRQKFKEIEWSDDFKDLIKIDTVDSYQGKENRVIILSVTRSSRDEKPKFLRTPNRINVAISRAMDRLMIVGSTICGRETTVHCR</sequence>
<dbReference type="GO" id="GO:0016787">
    <property type="term" value="F:hydrolase activity"/>
    <property type="evidence" value="ECO:0007669"/>
    <property type="project" value="UniProtKB-KW"/>
</dbReference>
<dbReference type="InterPro" id="IPR027417">
    <property type="entry name" value="P-loop_NTPase"/>
</dbReference>
<dbReference type="SUPFAM" id="SSF52540">
    <property type="entry name" value="P-loop containing nucleoside triphosphate hydrolases"/>
    <property type="match status" value="1"/>
</dbReference>
<feature type="domain" description="DNA2/NAM7 helicase-like C-terminal" evidence="5">
    <location>
        <begin position="8"/>
        <end position="136"/>
    </location>
</feature>
<evidence type="ECO:0000256" key="3">
    <source>
        <dbReference type="ARBA" id="ARBA00022806"/>
    </source>
</evidence>
<gene>
    <name evidence="6" type="ORF">JCM19237_5363</name>
</gene>
<evidence type="ECO:0000313" key="7">
    <source>
        <dbReference type="Proteomes" id="UP000029227"/>
    </source>
</evidence>
<dbReference type="STRING" id="754436.JCM19237_5363"/>
<dbReference type="CDD" id="cd18808">
    <property type="entry name" value="SF1_C_Upf1"/>
    <property type="match status" value="1"/>
</dbReference>
<dbReference type="PANTHER" id="PTHR43788:SF8">
    <property type="entry name" value="DNA-BINDING PROTEIN SMUBP-2"/>
    <property type="match status" value="1"/>
</dbReference>
<comment type="caution">
    <text evidence="6">The sequence shown here is derived from an EMBL/GenBank/DDBJ whole genome shotgun (WGS) entry which is preliminary data.</text>
</comment>
<accession>A0A090QH74</accession>
<organism evidence="6 7">
    <name type="scientific">Photobacterium aphoticum</name>
    <dbReference type="NCBI Taxonomy" id="754436"/>
    <lineage>
        <taxon>Bacteria</taxon>
        <taxon>Pseudomonadati</taxon>
        <taxon>Pseudomonadota</taxon>
        <taxon>Gammaproteobacteria</taxon>
        <taxon>Vibrionales</taxon>
        <taxon>Vibrionaceae</taxon>
        <taxon>Photobacterium</taxon>
    </lineage>
</organism>
<evidence type="ECO:0000256" key="1">
    <source>
        <dbReference type="ARBA" id="ARBA00022741"/>
    </source>
</evidence>
<proteinExistence type="predicted"/>
<evidence type="ECO:0000313" key="6">
    <source>
        <dbReference type="EMBL" id="GAL02470.1"/>
    </source>
</evidence>
<evidence type="ECO:0000256" key="2">
    <source>
        <dbReference type="ARBA" id="ARBA00022801"/>
    </source>
</evidence>
<dbReference type="Gene3D" id="3.40.50.300">
    <property type="entry name" value="P-loop containing nucleotide triphosphate hydrolases"/>
    <property type="match status" value="1"/>
</dbReference>